<keyword evidence="3" id="KW-1185">Reference proteome</keyword>
<dbReference type="PANTHER" id="PTHR31569:SF4">
    <property type="entry name" value="SWIM-TYPE DOMAIN-CONTAINING PROTEIN"/>
    <property type="match status" value="1"/>
</dbReference>
<dbReference type="Pfam" id="PF10551">
    <property type="entry name" value="MULE"/>
    <property type="match status" value="1"/>
</dbReference>
<comment type="caution">
    <text evidence="2">The sequence shown here is derived from an EMBL/GenBank/DDBJ whole genome shotgun (WGS) entry which is preliminary data.</text>
</comment>
<dbReference type="EMBL" id="JASMQC010000023">
    <property type="protein sequence ID" value="KAK1935419.1"/>
    <property type="molecule type" value="Genomic_DNA"/>
</dbReference>
<proteinExistence type="predicted"/>
<reference evidence="2" key="1">
    <citation type="submission" date="2023-08" db="EMBL/GenBank/DDBJ databases">
        <title>Reference Genome Resource for the Citrus Pathogen Phytophthora citrophthora.</title>
        <authorList>
            <person name="Moller H."/>
            <person name="Coetzee B."/>
            <person name="Rose L.J."/>
            <person name="Van Niekerk J.M."/>
        </authorList>
    </citation>
    <scope>NUCLEOTIDE SEQUENCE</scope>
    <source>
        <strain evidence="2">STE-U-9442</strain>
    </source>
</reference>
<evidence type="ECO:0000313" key="3">
    <source>
        <dbReference type="Proteomes" id="UP001259832"/>
    </source>
</evidence>
<accession>A0AAD9GBR4</accession>
<dbReference type="InterPro" id="IPR052579">
    <property type="entry name" value="Zinc_finger_SWIM"/>
</dbReference>
<gene>
    <name evidence="2" type="ORF">P3T76_010644</name>
</gene>
<evidence type="ECO:0000313" key="2">
    <source>
        <dbReference type="EMBL" id="KAK1935419.1"/>
    </source>
</evidence>
<feature type="domain" description="MULE transposase" evidence="1">
    <location>
        <begin position="1"/>
        <end position="95"/>
    </location>
</feature>
<dbReference type="AlphaFoldDB" id="A0AAD9GBR4"/>
<dbReference type="Proteomes" id="UP001259832">
    <property type="component" value="Unassembled WGS sequence"/>
</dbReference>
<name>A0AAD9GBR4_9STRA</name>
<dbReference type="PANTHER" id="PTHR31569">
    <property type="entry name" value="SWIM-TYPE DOMAIN-CONTAINING PROTEIN"/>
    <property type="match status" value="1"/>
</dbReference>
<sequence length="247" mass="28965">MDYTYKTNTYDLPLLNIGVMTNMNMVLQVAQWFLPGEKEEDFIWYLQQLKEMIEKCEISMPSNILTVRDQACMNALDQMYPDVPALVGRWHMNQNVLAKTRTVLGQVEDPNSAPGQDTYENIVETSQFMDLYYKAADLPDEDEFVKCCAEIRNFNSELADYLDLHWWKYKTKVMRCWTSQYLHFGYRDTSSVEGTRSKCKKWLVSSKGNLLTAFEKFLPWWKACSKNTSLDIERDVGNVLHILQNER</sequence>
<protein>
    <submittedName>
        <fullName evidence="2">PKS-NRPS hybrid synthetase</fullName>
    </submittedName>
</protein>
<evidence type="ECO:0000259" key="1">
    <source>
        <dbReference type="Pfam" id="PF10551"/>
    </source>
</evidence>
<organism evidence="2 3">
    <name type="scientific">Phytophthora citrophthora</name>
    <dbReference type="NCBI Taxonomy" id="4793"/>
    <lineage>
        <taxon>Eukaryota</taxon>
        <taxon>Sar</taxon>
        <taxon>Stramenopiles</taxon>
        <taxon>Oomycota</taxon>
        <taxon>Peronosporomycetes</taxon>
        <taxon>Peronosporales</taxon>
        <taxon>Peronosporaceae</taxon>
        <taxon>Phytophthora</taxon>
    </lineage>
</organism>
<dbReference type="InterPro" id="IPR018289">
    <property type="entry name" value="MULE_transposase_dom"/>
</dbReference>